<evidence type="ECO:0000313" key="5">
    <source>
        <dbReference type="EMBL" id="PTX40291.1"/>
    </source>
</evidence>
<accession>A0A2T6A8Z5</accession>
<dbReference type="Pfam" id="PF00248">
    <property type="entry name" value="Aldo_ket_red"/>
    <property type="match status" value="1"/>
</dbReference>
<reference evidence="5 6" key="1">
    <citation type="submission" date="2018-04" db="EMBL/GenBank/DDBJ databases">
        <title>Genomic Encyclopedia of Archaeal and Bacterial Type Strains, Phase II (KMG-II): from individual species to whole genera.</title>
        <authorList>
            <person name="Goeker M."/>
        </authorList>
    </citation>
    <scope>NUCLEOTIDE SEQUENCE [LARGE SCALE GENOMIC DNA]</scope>
    <source>
        <strain evidence="5 6">DSM 29329</strain>
    </source>
</reference>
<dbReference type="PANTHER" id="PTHR43827">
    <property type="entry name" value="2,5-DIKETO-D-GLUCONIC ACID REDUCTASE"/>
    <property type="match status" value="1"/>
</dbReference>
<evidence type="ECO:0000313" key="6">
    <source>
        <dbReference type="Proteomes" id="UP000244069"/>
    </source>
</evidence>
<dbReference type="Proteomes" id="UP000244069">
    <property type="component" value="Unassembled WGS sequence"/>
</dbReference>
<keyword evidence="6" id="KW-1185">Reference proteome</keyword>
<dbReference type="RefSeq" id="WP_146178884.1">
    <property type="nucleotide sequence ID" value="NZ_BMEZ01000034.1"/>
</dbReference>
<gene>
    <name evidence="5" type="ORF">C8N44_13511</name>
</gene>
<keyword evidence="3" id="KW-0560">Oxidoreductase</keyword>
<dbReference type="PRINTS" id="PR00069">
    <property type="entry name" value="ALDKETRDTASE"/>
</dbReference>
<proteinExistence type="inferred from homology"/>
<dbReference type="InterPro" id="IPR036812">
    <property type="entry name" value="NAD(P)_OxRdtase_dom_sf"/>
</dbReference>
<dbReference type="EMBL" id="QBKN01000035">
    <property type="protein sequence ID" value="PTX40291.1"/>
    <property type="molecule type" value="Genomic_DNA"/>
</dbReference>
<name>A0A2T6A8Z5_9RHOB</name>
<evidence type="ECO:0000256" key="3">
    <source>
        <dbReference type="ARBA" id="ARBA00023002"/>
    </source>
</evidence>
<dbReference type="InterPro" id="IPR020471">
    <property type="entry name" value="AKR"/>
</dbReference>
<keyword evidence="2" id="KW-0521">NADP</keyword>
<organism evidence="5 6">
    <name type="scientific">Allosediminivita pacifica</name>
    <dbReference type="NCBI Taxonomy" id="1267769"/>
    <lineage>
        <taxon>Bacteria</taxon>
        <taxon>Pseudomonadati</taxon>
        <taxon>Pseudomonadota</taxon>
        <taxon>Alphaproteobacteria</taxon>
        <taxon>Rhodobacterales</taxon>
        <taxon>Paracoccaceae</taxon>
        <taxon>Allosediminivita</taxon>
    </lineage>
</organism>
<dbReference type="InterPro" id="IPR023210">
    <property type="entry name" value="NADP_OxRdtase_dom"/>
</dbReference>
<comment type="similarity">
    <text evidence="1">Belongs to the aldo/keto reductase family.</text>
</comment>
<feature type="domain" description="NADP-dependent oxidoreductase" evidence="4">
    <location>
        <begin position="19"/>
        <end position="122"/>
    </location>
</feature>
<dbReference type="AlphaFoldDB" id="A0A2T6A8Z5"/>
<comment type="caution">
    <text evidence="5">The sequence shown here is derived from an EMBL/GenBank/DDBJ whole genome shotgun (WGS) entry which is preliminary data.</text>
</comment>
<dbReference type="SUPFAM" id="SSF51430">
    <property type="entry name" value="NAD(P)-linked oxidoreductase"/>
    <property type="match status" value="1"/>
</dbReference>
<protein>
    <submittedName>
        <fullName evidence="5">Aldo/keto reductase family protein</fullName>
    </submittedName>
</protein>
<dbReference type="PANTHER" id="PTHR43827:SF3">
    <property type="entry name" value="NADP-DEPENDENT OXIDOREDUCTASE DOMAIN-CONTAINING PROTEIN"/>
    <property type="match status" value="1"/>
</dbReference>
<evidence type="ECO:0000256" key="1">
    <source>
        <dbReference type="ARBA" id="ARBA00007905"/>
    </source>
</evidence>
<evidence type="ECO:0000259" key="4">
    <source>
        <dbReference type="Pfam" id="PF00248"/>
    </source>
</evidence>
<dbReference type="Gene3D" id="3.20.20.100">
    <property type="entry name" value="NADP-dependent oxidoreductase domain"/>
    <property type="match status" value="1"/>
</dbReference>
<dbReference type="GO" id="GO:0016616">
    <property type="term" value="F:oxidoreductase activity, acting on the CH-OH group of donors, NAD or NADP as acceptor"/>
    <property type="evidence" value="ECO:0007669"/>
    <property type="project" value="UniProtKB-ARBA"/>
</dbReference>
<sequence>MPLFGLGVYQSSLSDTVLPVRAALDEGCRLIDSTCSDGNKAVVGLALRKSGLDRGEVFVTTKLEPASYGPEAALTAFELSMSKLKIQVLDLYPLHWPVPLHFAITCAAWKVSEGLLRDGRVQAPRSLQFHAGAACVG</sequence>
<evidence type="ECO:0000256" key="2">
    <source>
        <dbReference type="ARBA" id="ARBA00022857"/>
    </source>
</evidence>